<dbReference type="SUPFAM" id="SSF53335">
    <property type="entry name" value="S-adenosyl-L-methionine-dependent methyltransferases"/>
    <property type="match status" value="1"/>
</dbReference>
<gene>
    <name evidence="1" type="ORF">SCF082_LOCUS35366</name>
</gene>
<dbReference type="EMBL" id="CAXAMM010033514">
    <property type="protein sequence ID" value="CAK9071458.1"/>
    <property type="molecule type" value="Genomic_DNA"/>
</dbReference>
<keyword evidence="2" id="KW-1185">Reference proteome</keyword>
<dbReference type="Proteomes" id="UP001642464">
    <property type="component" value="Unassembled WGS sequence"/>
</dbReference>
<reference evidence="1 2" key="1">
    <citation type="submission" date="2024-02" db="EMBL/GenBank/DDBJ databases">
        <authorList>
            <person name="Chen Y."/>
            <person name="Shah S."/>
            <person name="Dougan E. K."/>
            <person name="Thang M."/>
            <person name="Chan C."/>
        </authorList>
    </citation>
    <scope>NUCLEOTIDE SEQUENCE [LARGE SCALE GENOMIC DNA]</scope>
</reference>
<name>A0ABP0P5Y8_9DINO</name>
<proteinExistence type="predicted"/>
<dbReference type="PANTHER" id="PTHR37909:SF1">
    <property type="entry name" value="S-ADENOSYL-L-METHIONINE-DEPENDENT METHYLTRANSFERASES SUPERFAMILY PROTEIN"/>
    <property type="match status" value="1"/>
</dbReference>
<comment type="caution">
    <text evidence="1">The sequence shown here is derived from an EMBL/GenBank/DDBJ whole genome shotgun (WGS) entry which is preliminary data.</text>
</comment>
<dbReference type="InterPro" id="IPR029063">
    <property type="entry name" value="SAM-dependent_MTases_sf"/>
</dbReference>
<evidence type="ECO:0000313" key="1">
    <source>
        <dbReference type="EMBL" id="CAK9071458.1"/>
    </source>
</evidence>
<dbReference type="PANTHER" id="PTHR37909">
    <property type="entry name" value="S-ADENOSYL-L-METHIONINE-DEPENDENT METHYLTRANSFERASES SUPERFAMILY PROTEIN"/>
    <property type="match status" value="1"/>
</dbReference>
<accession>A0ABP0P5Y8</accession>
<organism evidence="1 2">
    <name type="scientific">Durusdinium trenchii</name>
    <dbReference type="NCBI Taxonomy" id="1381693"/>
    <lineage>
        <taxon>Eukaryota</taxon>
        <taxon>Sar</taxon>
        <taxon>Alveolata</taxon>
        <taxon>Dinophyceae</taxon>
        <taxon>Suessiales</taxon>
        <taxon>Symbiodiniaceae</taxon>
        <taxon>Durusdinium</taxon>
    </lineage>
</organism>
<protein>
    <submittedName>
        <fullName evidence="1">Uncharacterized protein</fullName>
    </submittedName>
</protein>
<sequence>MTLCATLFMDVFGVPLVAPTSSYHRLLLDPPETFVSHAEEQFRDGGDHYWTAKNVSYFDTYVTEAASMGTRRLYFSLMRFCRVLGHCNKRFKHVSEQLWTGHTPAAKLSQSALGVSIVDILQQRKGFNVAVWLQASIAVAAALRDYGTSVFEMARLRQIYQLPPWPWVFHARPGTMRWHVLQQLIIDYHMPKPRVVELGVERGILSEELLKVPTLSLLGIDPYIYNNEFYSSSHRFDAQPHYDAAALVPGVRADARAARLYVGTSREAAEDDTLKGEWSSIDLLFIDADHKMMSVLEDLNLWYSRVRPGGLIAGHDFAVAHDGVQRAVIHWKPVGRVLHLSHDDVWWFEKSDADFNQSRSKRRQKGAVGRDVTKAAVVVQLFQVGYF</sequence>
<dbReference type="Gene3D" id="3.40.50.150">
    <property type="entry name" value="Vaccinia Virus protein VP39"/>
    <property type="match status" value="1"/>
</dbReference>
<dbReference type="Pfam" id="PF13578">
    <property type="entry name" value="Methyltransf_24"/>
    <property type="match status" value="1"/>
</dbReference>
<evidence type="ECO:0000313" key="2">
    <source>
        <dbReference type="Proteomes" id="UP001642464"/>
    </source>
</evidence>